<evidence type="ECO:0000313" key="3">
    <source>
        <dbReference type="Proteomes" id="UP000762676"/>
    </source>
</evidence>
<comment type="caution">
    <text evidence="2">The sequence shown here is derived from an EMBL/GenBank/DDBJ whole genome shotgun (WGS) entry which is preliminary data.</text>
</comment>
<feature type="transmembrane region" description="Helical" evidence="1">
    <location>
        <begin position="6"/>
        <end position="28"/>
    </location>
</feature>
<proteinExistence type="predicted"/>
<reference evidence="2 3" key="1">
    <citation type="journal article" date="2021" name="Elife">
        <title>Chloroplast acquisition without the gene transfer in kleptoplastic sea slugs, Plakobranchus ocellatus.</title>
        <authorList>
            <person name="Maeda T."/>
            <person name="Takahashi S."/>
            <person name="Yoshida T."/>
            <person name="Shimamura S."/>
            <person name="Takaki Y."/>
            <person name="Nagai Y."/>
            <person name="Toyoda A."/>
            <person name="Suzuki Y."/>
            <person name="Arimoto A."/>
            <person name="Ishii H."/>
            <person name="Satoh N."/>
            <person name="Nishiyama T."/>
            <person name="Hasebe M."/>
            <person name="Maruyama T."/>
            <person name="Minagawa J."/>
            <person name="Obokata J."/>
            <person name="Shigenobu S."/>
        </authorList>
    </citation>
    <scope>NUCLEOTIDE SEQUENCE [LARGE SCALE GENOMIC DNA]</scope>
</reference>
<protein>
    <submittedName>
        <fullName evidence="2">Uncharacterized protein</fullName>
    </submittedName>
</protein>
<organism evidence="2 3">
    <name type="scientific">Elysia marginata</name>
    <dbReference type="NCBI Taxonomy" id="1093978"/>
    <lineage>
        <taxon>Eukaryota</taxon>
        <taxon>Metazoa</taxon>
        <taxon>Spiralia</taxon>
        <taxon>Lophotrochozoa</taxon>
        <taxon>Mollusca</taxon>
        <taxon>Gastropoda</taxon>
        <taxon>Heterobranchia</taxon>
        <taxon>Euthyneura</taxon>
        <taxon>Panpulmonata</taxon>
        <taxon>Sacoglossa</taxon>
        <taxon>Placobranchoidea</taxon>
        <taxon>Plakobranchidae</taxon>
        <taxon>Elysia</taxon>
    </lineage>
</organism>
<accession>A0AAV4JNK3</accession>
<sequence>MDAISSFSVVLYYCGAALYVAAICYLLLPLFQAWDQTRSDNDIHAKDNSDTSESDQGSRAALRGKCANRMSLKIKQTLLPAAKGWKG</sequence>
<evidence type="ECO:0000313" key="2">
    <source>
        <dbReference type="EMBL" id="GFS23970.1"/>
    </source>
</evidence>
<keyword evidence="1" id="KW-0472">Membrane</keyword>
<name>A0AAV4JNK3_9GAST</name>
<gene>
    <name evidence="2" type="ORF">ElyMa_003403500</name>
</gene>
<dbReference type="EMBL" id="BMAT01007011">
    <property type="protein sequence ID" value="GFS23970.1"/>
    <property type="molecule type" value="Genomic_DNA"/>
</dbReference>
<dbReference type="Proteomes" id="UP000762676">
    <property type="component" value="Unassembled WGS sequence"/>
</dbReference>
<keyword evidence="1" id="KW-0812">Transmembrane</keyword>
<dbReference type="AlphaFoldDB" id="A0AAV4JNK3"/>
<keyword evidence="1" id="KW-1133">Transmembrane helix</keyword>
<keyword evidence="3" id="KW-1185">Reference proteome</keyword>
<evidence type="ECO:0000256" key="1">
    <source>
        <dbReference type="SAM" id="Phobius"/>
    </source>
</evidence>